<comment type="similarity">
    <text evidence="2 9">Belongs to the branched chain amino acid transporter family.</text>
</comment>
<dbReference type="GO" id="GO:0015188">
    <property type="term" value="F:L-isoleucine transmembrane transporter activity"/>
    <property type="evidence" value="ECO:0007669"/>
    <property type="project" value="TreeGrafter"/>
</dbReference>
<keyword evidence="4" id="KW-1003">Cell membrane</keyword>
<protein>
    <recommendedName>
        <fullName evidence="9">Branched-chain amino acid transport system carrier protein</fullName>
    </recommendedName>
</protein>
<reference evidence="10 11" key="1">
    <citation type="submission" date="2018-11" db="EMBL/GenBank/DDBJ databases">
        <title>Photobacterium sp. BEI247 sp. nov., a marine bacterium isolated from Yongle Blue Hole in the South China Sea.</title>
        <authorList>
            <person name="Wang X."/>
        </authorList>
    </citation>
    <scope>NUCLEOTIDE SEQUENCE [LARGE SCALE GENOMIC DNA]</scope>
    <source>
        <strain evidence="11">BEI247</strain>
    </source>
</reference>
<evidence type="ECO:0000256" key="3">
    <source>
        <dbReference type="ARBA" id="ARBA00022448"/>
    </source>
</evidence>
<evidence type="ECO:0000313" key="11">
    <source>
        <dbReference type="Proteomes" id="UP000287563"/>
    </source>
</evidence>
<feature type="transmembrane region" description="Helical" evidence="9">
    <location>
        <begin position="222"/>
        <end position="242"/>
    </location>
</feature>
<evidence type="ECO:0000256" key="7">
    <source>
        <dbReference type="ARBA" id="ARBA00022989"/>
    </source>
</evidence>
<sequence>MKKRDITAIGFTTFALFLGAGNLIFPPMMALQAGENWLIAMVGFLISAVGLPALTIIILGRLSSVNKLTQSLPTWLDRTFWLTVFITLGPAFVLPRAVTVAYEMGLKPFVGEGYLLPFSVTFCAISLFLALKPGKLVDIIGKFMTPALIAMLGVLVITAIFNPQGSTTQALTNYQQAPLVNGLLEGYMTLDAIAAVAFGWVIIQAIKEKGVTTQIGIRRYSYFIAGIYMILMSICYLAMGYLGASSSAIAPGASNGGAILTLYSAAILGPIGQLLLAAITLTACLTTIIGLTNANAEYFEKTYQLPFTKGATIAITLTALVANFGLEQLISFSLPLILVLCPIAIALVLAASLSLTENPNLKYLVLIALALGCIDTATVLGIMTDSLNRMFLEWLPLYSSHLSWVGPCSLVLLWLSFTMKPTKSHQPALS</sequence>
<feature type="transmembrane region" description="Helical" evidence="9">
    <location>
        <begin position="182"/>
        <end position="202"/>
    </location>
</feature>
<comment type="caution">
    <text evidence="10">The sequence shown here is derived from an EMBL/GenBank/DDBJ whole genome shotgun (WGS) entry which is preliminary data.</text>
</comment>
<evidence type="ECO:0000256" key="5">
    <source>
        <dbReference type="ARBA" id="ARBA00022692"/>
    </source>
</evidence>
<dbReference type="PANTHER" id="PTHR30588">
    <property type="entry name" value="BRANCHED-CHAIN AMINO ACID TRANSPORT SYSTEM 2 CARRIER PROTEIN"/>
    <property type="match status" value="1"/>
</dbReference>
<keyword evidence="7 9" id="KW-1133">Transmembrane helix</keyword>
<evidence type="ECO:0000256" key="1">
    <source>
        <dbReference type="ARBA" id="ARBA00004651"/>
    </source>
</evidence>
<keyword evidence="5 9" id="KW-0812">Transmembrane</keyword>
<dbReference type="EMBL" id="RJLM01000003">
    <property type="protein sequence ID" value="RWX55698.1"/>
    <property type="molecule type" value="Genomic_DNA"/>
</dbReference>
<dbReference type="GO" id="GO:0015820">
    <property type="term" value="P:L-leucine transport"/>
    <property type="evidence" value="ECO:0007669"/>
    <property type="project" value="TreeGrafter"/>
</dbReference>
<comment type="subcellular location">
    <subcellularLocation>
        <location evidence="9">Cell inner membrane</location>
        <topology evidence="9">Multi-pass membrane protein</topology>
    </subcellularLocation>
    <subcellularLocation>
        <location evidence="1">Cell membrane</location>
        <topology evidence="1">Multi-pass membrane protein</topology>
    </subcellularLocation>
</comment>
<keyword evidence="6 9" id="KW-0029">Amino-acid transport</keyword>
<dbReference type="Proteomes" id="UP000287563">
    <property type="component" value="Unassembled WGS sequence"/>
</dbReference>
<feature type="transmembrane region" description="Helical" evidence="9">
    <location>
        <begin position="114"/>
        <end position="131"/>
    </location>
</feature>
<dbReference type="NCBIfam" id="TIGR00796">
    <property type="entry name" value="livcs"/>
    <property type="match status" value="1"/>
</dbReference>
<feature type="transmembrane region" description="Helical" evidence="9">
    <location>
        <begin position="80"/>
        <end position="102"/>
    </location>
</feature>
<feature type="transmembrane region" description="Helical" evidence="9">
    <location>
        <begin position="143"/>
        <end position="162"/>
    </location>
</feature>
<organism evidence="10 11">
    <name type="scientific">Photobacterium chitinilyticum</name>
    <dbReference type="NCBI Taxonomy" id="2485123"/>
    <lineage>
        <taxon>Bacteria</taxon>
        <taxon>Pseudomonadati</taxon>
        <taxon>Pseudomonadota</taxon>
        <taxon>Gammaproteobacteria</taxon>
        <taxon>Vibrionales</taxon>
        <taxon>Vibrionaceae</taxon>
        <taxon>Photobacterium</taxon>
    </lineage>
</organism>
<evidence type="ECO:0000256" key="9">
    <source>
        <dbReference type="RuleBase" id="RU362122"/>
    </source>
</evidence>
<evidence type="ECO:0000256" key="2">
    <source>
        <dbReference type="ARBA" id="ARBA00008540"/>
    </source>
</evidence>
<dbReference type="OrthoDB" id="9783920at2"/>
<dbReference type="RefSeq" id="WP_128783722.1">
    <property type="nucleotide sequence ID" value="NZ_JAKJSG010000041.1"/>
</dbReference>
<dbReference type="GO" id="GO:0005886">
    <property type="term" value="C:plasma membrane"/>
    <property type="evidence" value="ECO:0007669"/>
    <property type="project" value="UniProtKB-SubCell"/>
</dbReference>
<feature type="transmembrane region" description="Helical" evidence="9">
    <location>
        <begin position="37"/>
        <end position="59"/>
    </location>
</feature>
<dbReference type="GO" id="GO:0005304">
    <property type="term" value="F:L-valine transmembrane transporter activity"/>
    <property type="evidence" value="ECO:0007669"/>
    <property type="project" value="TreeGrafter"/>
</dbReference>
<evidence type="ECO:0000313" key="10">
    <source>
        <dbReference type="EMBL" id="RWX55698.1"/>
    </source>
</evidence>
<keyword evidence="8 9" id="KW-0472">Membrane</keyword>
<keyword evidence="3 9" id="KW-0813">Transport</keyword>
<feature type="transmembrane region" description="Helical" evidence="9">
    <location>
        <begin position="7"/>
        <end position="25"/>
    </location>
</feature>
<evidence type="ECO:0000256" key="6">
    <source>
        <dbReference type="ARBA" id="ARBA00022970"/>
    </source>
</evidence>
<dbReference type="GO" id="GO:0015818">
    <property type="term" value="P:isoleucine transport"/>
    <property type="evidence" value="ECO:0007669"/>
    <property type="project" value="TreeGrafter"/>
</dbReference>
<accession>A0A3S3UK08</accession>
<gene>
    <name evidence="10" type="primary">brnQ</name>
    <name evidence="10" type="ORF">EDI28_10135</name>
</gene>
<evidence type="ECO:0000256" key="4">
    <source>
        <dbReference type="ARBA" id="ARBA00022475"/>
    </source>
</evidence>
<proteinExistence type="inferred from homology"/>
<comment type="function">
    <text evidence="9">Component of the transport system for branched-chain amino acids.</text>
</comment>
<feature type="transmembrane region" description="Helical" evidence="9">
    <location>
        <begin position="363"/>
        <end position="383"/>
    </location>
</feature>
<feature type="transmembrane region" description="Helical" evidence="9">
    <location>
        <begin position="262"/>
        <end position="291"/>
    </location>
</feature>
<dbReference type="GO" id="GO:0015190">
    <property type="term" value="F:L-leucine transmembrane transporter activity"/>
    <property type="evidence" value="ECO:0007669"/>
    <property type="project" value="TreeGrafter"/>
</dbReference>
<feature type="transmembrane region" description="Helical" evidence="9">
    <location>
        <begin position="303"/>
        <end position="326"/>
    </location>
</feature>
<evidence type="ECO:0000256" key="8">
    <source>
        <dbReference type="ARBA" id="ARBA00023136"/>
    </source>
</evidence>
<dbReference type="PANTHER" id="PTHR30588:SF0">
    <property type="entry name" value="BRANCHED-CHAIN AMINO ACID PERMEASE BRNQ"/>
    <property type="match status" value="1"/>
</dbReference>
<feature type="transmembrane region" description="Helical" evidence="9">
    <location>
        <begin position="332"/>
        <end position="351"/>
    </location>
</feature>
<feature type="transmembrane region" description="Helical" evidence="9">
    <location>
        <begin position="395"/>
        <end position="417"/>
    </location>
</feature>
<dbReference type="InterPro" id="IPR004685">
    <property type="entry name" value="Brnchd-chn_aa_trnsp_Livcs"/>
</dbReference>
<name>A0A3S3UK08_9GAMM</name>
<dbReference type="Pfam" id="PF05525">
    <property type="entry name" value="Branch_AA_trans"/>
    <property type="match status" value="1"/>
</dbReference>
<keyword evidence="11" id="KW-1185">Reference proteome</keyword>
<dbReference type="AlphaFoldDB" id="A0A3S3UK08"/>